<reference evidence="1 2" key="1">
    <citation type="submission" date="2014-10" db="EMBL/GenBank/DDBJ databases">
        <title>Draft genome of the hookworm Ancylostoma caninum.</title>
        <authorList>
            <person name="Mitreva M."/>
        </authorList>
    </citation>
    <scope>NUCLEOTIDE SEQUENCE [LARGE SCALE GENOMIC DNA]</scope>
    <source>
        <strain evidence="1 2">Baltimore</strain>
    </source>
</reference>
<accession>A0A368GSR6</accession>
<gene>
    <name evidence="1" type="ORF">ANCCAN_07623</name>
</gene>
<name>A0A368GSR6_ANCCA</name>
<organism evidence="1 2">
    <name type="scientific">Ancylostoma caninum</name>
    <name type="common">Dog hookworm</name>
    <dbReference type="NCBI Taxonomy" id="29170"/>
    <lineage>
        <taxon>Eukaryota</taxon>
        <taxon>Metazoa</taxon>
        <taxon>Ecdysozoa</taxon>
        <taxon>Nematoda</taxon>
        <taxon>Chromadorea</taxon>
        <taxon>Rhabditida</taxon>
        <taxon>Rhabditina</taxon>
        <taxon>Rhabditomorpha</taxon>
        <taxon>Strongyloidea</taxon>
        <taxon>Ancylostomatidae</taxon>
        <taxon>Ancylostomatinae</taxon>
        <taxon>Ancylostoma</taxon>
    </lineage>
</organism>
<evidence type="ECO:0000313" key="2">
    <source>
        <dbReference type="Proteomes" id="UP000252519"/>
    </source>
</evidence>
<dbReference type="Proteomes" id="UP000252519">
    <property type="component" value="Unassembled WGS sequence"/>
</dbReference>
<comment type="caution">
    <text evidence="1">The sequence shown here is derived from an EMBL/GenBank/DDBJ whole genome shotgun (WGS) entry which is preliminary data.</text>
</comment>
<evidence type="ECO:0000313" key="1">
    <source>
        <dbReference type="EMBL" id="RCN46329.1"/>
    </source>
</evidence>
<dbReference type="EMBL" id="JOJR01000081">
    <property type="protein sequence ID" value="RCN46329.1"/>
    <property type="molecule type" value="Genomic_DNA"/>
</dbReference>
<protein>
    <submittedName>
        <fullName evidence="1">Uncharacterized protein</fullName>
    </submittedName>
</protein>
<dbReference type="AlphaFoldDB" id="A0A368GSR6"/>
<keyword evidence="2" id="KW-1185">Reference proteome</keyword>
<sequence length="85" mass="9408">MLLLKKGAGDAVETFDAYVDHKDGRSHCKSTVSETLKRLFDYNCDSVNHQDPKRTTMAAEAGSQAPRITLAINQKYGGYNYACGY</sequence>
<proteinExistence type="predicted"/>